<feature type="region of interest" description="Disordered" evidence="6">
    <location>
        <begin position="62"/>
        <end position="90"/>
    </location>
</feature>
<dbReference type="AlphaFoldDB" id="A0AAV4N4F1"/>
<feature type="compositionally biased region" description="Polar residues" evidence="6">
    <location>
        <begin position="1"/>
        <end position="11"/>
    </location>
</feature>
<comment type="subcellular location">
    <subcellularLocation>
        <location evidence="1">Nucleus</location>
    </subcellularLocation>
</comment>
<evidence type="ECO:0000256" key="1">
    <source>
        <dbReference type="ARBA" id="ARBA00004123"/>
    </source>
</evidence>
<keyword evidence="3" id="KW-0238">DNA-binding</keyword>
<dbReference type="Gene3D" id="1.20.5.170">
    <property type="match status" value="1"/>
</dbReference>
<evidence type="ECO:0000256" key="6">
    <source>
        <dbReference type="SAM" id="MobiDB-lite"/>
    </source>
</evidence>
<dbReference type="CDD" id="cd14695">
    <property type="entry name" value="bZIP_HLF"/>
    <property type="match status" value="1"/>
</dbReference>
<feature type="compositionally biased region" description="Polar residues" evidence="6">
    <location>
        <begin position="273"/>
        <end position="297"/>
    </location>
</feature>
<proteinExistence type="predicted"/>
<dbReference type="Pfam" id="PF07716">
    <property type="entry name" value="bZIP_2"/>
    <property type="match status" value="1"/>
</dbReference>
<evidence type="ECO:0000313" key="8">
    <source>
        <dbReference type="EMBL" id="GIX79702.1"/>
    </source>
</evidence>
<evidence type="ECO:0000256" key="2">
    <source>
        <dbReference type="ARBA" id="ARBA00023015"/>
    </source>
</evidence>
<evidence type="ECO:0000259" key="7">
    <source>
        <dbReference type="PROSITE" id="PS50217"/>
    </source>
</evidence>
<keyword evidence="4" id="KW-0804">Transcription</keyword>
<evidence type="ECO:0000313" key="9">
    <source>
        <dbReference type="Proteomes" id="UP001054837"/>
    </source>
</evidence>
<gene>
    <name evidence="8" type="ORF">CDAR_301681</name>
</gene>
<dbReference type="PROSITE" id="PS00036">
    <property type="entry name" value="BZIP_BASIC"/>
    <property type="match status" value="1"/>
</dbReference>
<dbReference type="SUPFAM" id="SSF57959">
    <property type="entry name" value="Leucine zipper domain"/>
    <property type="match status" value="1"/>
</dbReference>
<keyword evidence="5" id="KW-0539">Nucleus</keyword>
<reference evidence="8 9" key="1">
    <citation type="submission" date="2021-06" db="EMBL/GenBank/DDBJ databases">
        <title>Caerostris darwini draft genome.</title>
        <authorList>
            <person name="Kono N."/>
            <person name="Arakawa K."/>
        </authorList>
    </citation>
    <scope>NUCLEOTIDE SEQUENCE [LARGE SCALE GENOMIC DNA]</scope>
</reference>
<comment type="caution">
    <text evidence="8">The sequence shown here is derived from an EMBL/GenBank/DDBJ whole genome shotgun (WGS) entry which is preliminary data.</text>
</comment>
<dbReference type="InterPro" id="IPR046347">
    <property type="entry name" value="bZIP_sf"/>
</dbReference>
<sequence>MPGNDSSTESALSKGGNDEGCHFKYGRHFNESISSAKEELSSVHLSQKFEHVNDNRNIAAPEISRNSRSSHGHPFPPVLNPTIHDRSNSRHTTNFSIDSILGNNYHSSNKTVGTESSFKKIPFEVNRCQFPFYAQDPVLPVKERSHFTPVNSPCDENSYKCTGFKNFMEPSMYVKNYFPYHYPYYVPSLSSNEIPGNENKRLKLNGSCEQPNPSLFSDPTGWPRDSILRQNFENCQSFSMNGCLRDGKSMEKSKDISSIYLDKQSMALNVEVSNSDGESGKDGSQNSKHEIMTSTRIDSNDLPGATAKSSSPPSQQSINGQVGRKRSAPFPDDKKDEKYYERREKNNLAAKKSRQKRRENERKLKEENSRLIQENLKLELKLENTRNQLEQEQKKNELFTKMSVGNLVLCHNGMPGI</sequence>
<organism evidence="8 9">
    <name type="scientific">Caerostris darwini</name>
    <dbReference type="NCBI Taxonomy" id="1538125"/>
    <lineage>
        <taxon>Eukaryota</taxon>
        <taxon>Metazoa</taxon>
        <taxon>Ecdysozoa</taxon>
        <taxon>Arthropoda</taxon>
        <taxon>Chelicerata</taxon>
        <taxon>Arachnida</taxon>
        <taxon>Araneae</taxon>
        <taxon>Araneomorphae</taxon>
        <taxon>Entelegynae</taxon>
        <taxon>Araneoidea</taxon>
        <taxon>Araneidae</taxon>
        <taxon>Caerostris</taxon>
    </lineage>
</organism>
<feature type="region of interest" description="Disordered" evidence="6">
    <location>
        <begin position="1"/>
        <end position="23"/>
    </location>
</feature>
<keyword evidence="2" id="KW-0805">Transcription regulation</keyword>
<dbReference type="EMBL" id="BPLQ01001215">
    <property type="protein sequence ID" value="GIX79702.1"/>
    <property type="molecule type" value="Genomic_DNA"/>
</dbReference>
<name>A0AAV4N4F1_9ARAC</name>
<dbReference type="PANTHER" id="PTHR11988">
    <property type="entry name" value="THYROTROPH EMBRYONIC FACTOR RELATED"/>
    <property type="match status" value="1"/>
</dbReference>
<dbReference type="GO" id="GO:0000981">
    <property type="term" value="F:DNA-binding transcription factor activity, RNA polymerase II-specific"/>
    <property type="evidence" value="ECO:0007669"/>
    <property type="project" value="TreeGrafter"/>
</dbReference>
<dbReference type="InterPro" id="IPR004827">
    <property type="entry name" value="bZIP"/>
</dbReference>
<keyword evidence="9" id="KW-1185">Reference proteome</keyword>
<dbReference type="PROSITE" id="PS50217">
    <property type="entry name" value="BZIP"/>
    <property type="match status" value="1"/>
</dbReference>
<feature type="region of interest" description="Disordered" evidence="6">
    <location>
        <begin position="273"/>
        <end position="366"/>
    </location>
</feature>
<evidence type="ECO:0000256" key="4">
    <source>
        <dbReference type="ARBA" id="ARBA00023163"/>
    </source>
</evidence>
<dbReference type="GO" id="GO:0000978">
    <property type="term" value="F:RNA polymerase II cis-regulatory region sequence-specific DNA binding"/>
    <property type="evidence" value="ECO:0007669"/>
    <property type="project" value="TreeGrafter"/>
</dbReference>
<dbReference type="GO" id="GO:0005634">
    <property type="term" value="C:nucleus"/>
    <property type="evidence" value="ECO:0007669"/>
    <property type="project" value="UniProtKB-SubCell"/>
</dbReference>
<feature type="compositionally biased region" description="Basic and acidic residues" evidence="6">
    <location>
        <begin position="331"/>
        <end position="346"/>
    </location>
</feature>
<evidence type="ECO:0000256" key="5">
    <source>
        <dbReference type="ARBA" id="ARBA00023242"/>
    </source>
</evidence>
<feature type="domain" description="BZIP" evidence="7">
    <location>
        <begin position="336"/>
        <end position="391"/>
    </location>
</feature>
<dbReference type="InterPro" id="IPR040223">
    <property type="entry name" value="PAR_bZIP"/>
</dbReference>
<protein>
    <recommendedName>
        <fullName evidence="7">BZIP domain-containing protein</fullName>
    </recommendedName>
</protein>
<accession>A0AAV4N4F1</accession>
<feature type="compositionally biased region" description="Polar residues" evidence="6">
    <location>
        <begin position="307"/>
        <end position="320"/>
    </location>
</feature>
<dbReference type="Proteomes" id="UP001054837">
    <property type="component" value="Unassembled WGS sequence"/>
</dbReference>
<evidence type="ECO:0000256" key="3">
    <source>
        <dbReference type="ARBA" id="ARBA00023125"/>
    </source>
</evidence>
<dbReference type="PANTHER" id="PTHR11988:SF27">
    <property type="entry name" value="GH27708P"/>
    <property type="match status" value="1"/>
</dbReference>